<keyword evidence="4" id="KW-0788">Thiol protease</keyword>
<keyword evidence="8" id="KW-1185">Reference proteome</keyword>
<dbReference type="Pfam" id="PF00877">
    <property type="entry name" value="NLPC_P60"/>
    <property type="match status" value="2"/>
</dbReference>
<dbReference type="InterPro" id="IPR051202">
    <property type="entry name" value="Peptidase_C40"/>
</dbReference>
<feature type="signal peptide" evidence="5">
    <location>
        <begin position="1"/>
        <end position="31"/>
    </location>
</feature>
<evidence type="ECO:0000256" key="1">
    <source>
        <dbReference type="ARBA" id="ARBA00007074"/>
    </source>
</evidence>
<feature type="domain" description="NlpC/P60" evidence="6">
    <location>
        <begin position="32"/>
        <end position="154"/>
    </location>
</feature>
<proteinExistence type="inferred from homology"/>
<keyword evidence="5" id="KW-0732">Signal</keyword>
<dbReference type="Gene3D" id="3.90.1720.10">
    <property type="entry name" value="endopeptidase domain like (from Nostoc punctiforme)"/>
    <property type="match status" value="2"/>
</dbReference>
<dbReference type="SUPFAM" id="SSF54001">
    <property type="entry name" value="Cysteine proteinases"/>
    <property type="match status" value="2"/>
</dbReference>
<dbReference type="PANTHER" id="PTHR47053">
    <property type="entry name" value="MUREIN DD-ENDOPEPTIDASE MEPH-RELATED"/>
    <property type="match status" value="1"/>
</dbReference>
<organism evidence="7 8">
    <name type="scientific">Paenibacillus filicis</name>
    <dbReference type="NCBI Taxonomy" id="669464"/>
    <lineage>
        <taxon>Bacteria</taxon>
        <taxon>Bacillati</taxon>
        <taxon>Bacillota</taxon>
        <taxon>Bacilli</taxon>
        <taxon>Bacillales</taxon>
        <taxon>Paenibacillaceae</taxon>
        <taxon>Paenibacillus</taxon>
    </lineage>
</organism>
<dbReference type="PROSITE" id="PS51935">
    <property type="entry name" value="NLPC_P60"/>
    <property type="match status" value="2"/>
</dbReference>
<gene>
    <name evidence="7" type="ORF">WMW72_32150</name>
</gene>
<evidence type="ECO:0000313" key="8">
    <source>
        <dbReference type="Proteomes" id="UP001469365"/>
    </source>
</evidence>
<feature type="domain" description="NlpC/P60" evidence="6">
    <location>
        <begin position="158"/>
        <end position="283"/>
    </location>
</feature>
<comment type="caution">
    <text evidence="7">The sequence shown here is derived from an EMBL/GenBank/DDBJ whole genome shotgun (WGS) entry which is preliminary data.</text>
</comment>
<evidence type="ECO:0000256" key="3">
    <source>
        <dbReference type="ARBA" id="ARBA00022801"/>
    </source>
</evidence>
<comment type="similarity">
    <text evidence="1">Belongs to the peptidase C40 family.</text>
</comment>
<dbReference type="InterPro" id="IPR038765">
    <property type="entry name" value="Papain-like_cys_pep_sf"/>
</dbReference>
<dbReference type="InterPro" id="IPR000064">
    <property type="entry name" value="NLP_P60_dom"/>
</dbReference>
<evidence type="ECO:0000256" key="2">
    <source>
        <dbReference type="ARBA" id="ARBA00022670"/>
    </source>
</evidence>
<reference evidence="7 8" key="1">
    <citation type="submission" date="2024-04" db="EMBL/GenBank/DDBJ databases">
        <title>draft genome sequnece of Paenibacillus filicis.</title>
        <authorList>
            <person name="Kim D.-U."/>
        </authorList>
    </citation>
    <scope>NUCLEOTIDE SEQUENCE [LARGE SCALE GENOMIC DNA]</scope>
    <source>
        <strain evidence="7 8">KACC14197</strain>
    </source>
</reference>
<dbReference type="Proteomes" id="UP001469365">
    <property type="component" value="Unassembled WGS sequence"/>
</dbReference>
<evidence type="ECO:0000259" key="6">
    <source>
        <dbReference type="PROSITE" id="PS51935"/>
    </source>
</evidence>
<evidence type="ECO:0000313" key="7">
    <source>
        <dbReference type="EMBL" id="MEK8132546.1"/>
    </source>
</evidence>
<keyword evidence="3" id="KW-0378">Hydrolase</keyword>
<sequence>MKIPYLAIRTAGMTAAVAIMLTGALASTVSAAYDDMDAVSLAEKMVGKGYTASGETPSEGFDASGLTTYIFQTLNYQMPRNLDDQFTMNKPQVKSIADAEPGDVLFFGSHNKPSFSGIYTGGGKMVLALSSKSEVVTRSVNDFKSQYLGGRRILSAKDRLRVNLILTAQQYLGVPYDFGAKYGQTKTFDCSSFMKWIFNKYDIDLPRVSRDQAKEGTFVSRSNLAAGDLVFFTTRDSGGKIGHVGMYVGNGMMIHTFGEGGVKFSTIASGWWDDHYVTARRVIR</sequence>
<protein>
    <submittedName>
        <fullName evidence="7">NlpC/P60 family protein</fullName>
    </submittedName>
</protein>
<keyword evidence="2" id="KW-0645">Protease</keyword>
<accession>A0ABU9DUK1</accession>
<dbReference type="PANTHER" id="PTHR47053:SF1">
    <property type="entry name" value="MUREIN DD-ENDOPEPTIDASE MEPH-RELATED"/>
    <property type="match status" value="1"/>
</dbReference>
<feature type="chain" id="PRO_5046284281" evidence="5">
    <location>
        <begin position="32"/>
        <end position="284"/>
    </location>
</feature>
<name>A0ABU9DUK1_9BACL</name>
<dbReference type="EMBL" id="JBBPCC010000032">
    <property type="protein sequence ID" value="MEK8132546.1"/>
    <property type="molecule type" value="Genomic_DNA"/>
</dbReference>
<evidence type="ECO:0000256" key="5">
    <source>
        <dbReference type="SAM" id="SignalP"/>
    </source>
</evidence>
<evidence type="ECO:0000256" key="4">
    <source>
        <dbReference type="ARBA" id="ARBA00022807"/>
    </source>
</evidence>
<dbReference type="RefSeq" id="WP_341419681.1">
    <property type="nucleotide sequence ID" value="NZ_JBBPCC010000032.1"/>
</dbReference>